<dbReference type="EMBL" id="SRPW01001373">
    <property type="protein sequence ID" value="KAG6002030.1"/>
    <property type="molecule type" value="Genomic_DNA"/>
</dbReference>
<dbReference type="SUPFAM" id="SSF54695">
    <property type="entry name" value="POZ domain"/>
    <property type="match status" value="1"/>
</dbReference>
<keyword evidence="3" id="KW-1185">Reference proteome</keyword>
<gene>
    <name evidence="2" type="ORF">E4U43_001189</name>
</gene>
<dbReference type="AlphaFoldDB" id="A0A9P7N9E4"/>
<proteinExistence type="predicted"/>
<organism evidence="2 3">
    <name type="scientific">Claviceps pusilla</name>
    <dbReference type="NCBI Taxonomy" id="123648"/>
    <lineage>
        <taxon>Eukaryota</taxon>
        <taxon>Fungi</taxon>
        <taxon>Dikarya</taxon>
        <taxon>Ascomycota</taxon>
        <taxon>Pezizomycotina</taxon>
        <taxon>Sordariomycetes</taxon>
        <taxon>Hypocreomycetidae</taxon>
        <taxon>Hypocreales</taxon>
        <taxon>Clavicipitaceae</taxon>
        <taxon>Claviceps</taxon>
    </lineage>
</organism>
<feature type="domain" description="BTB" evidence="1">
    <location>
        <begin position="28"/>
        <end position="94"/>
    </location>
</feature>
<dbReference type="CDD" id="cd18186">
    <property type="entry name" value="BTB_POZ_ZBTB_KLHL-like"/>
    <property type="match status" value="1"/>
</dbReference>
<evidence type="ECO:0000313" key="2">
    <source>
        <dbReference type="EMBL" id="KAG6002030.1"/>
    </source>
</evidence>
<dbReference type="Gene3D" id="3.30.710.10">
    <property type="entry name" value="Potassium Channel Kv1.1, Chain A"/>
    <property type="match status" value="1"/>
</dbReference>
<dbReference type="PANTHER" id="PTHR47843:SF5">
    <property type="entry name" value="BTB_POZ DOMAIN PROTEIN"/>
    <property type="match status" value="1"/>
</dbReference>
<dbReference type="PANTHER" id="PTHR47843">
    <property type="entry name" value="BTB DOMAIN-CONTAINING PROTEIN-RELATED"/>
    <property type="match status" value="1"/>
</dbReference>
<dbReference type="OrthoDB" id="6359816at2759"/>
<sequence>MPEKGMDVFQQSGLNRALMRARHEGAFVDYELECEGTKIPVHKAVICSQSQVFMAACSGPFEESKGTYHIKDFSLTQVRCMVDFLYTGTYMAPKSPAASASTKTTTTTTTAATTAATTTANVSASANANASATPSEKWNPDDPVLHAVMFALGDKYLINDLKNCAKSFYRSSLYHHATTTAAFLRSVREIYTRTTDELQHGRELRRAAIKAGLQKFGTAMVSDECRGLCDEVLGECPAFGSDILTPLMRKTEDERMGRRCHYCGISHPPEDYLTPLPCPGPKETAAYGNSKSGFGLRYN</sequence>
<comment type="caution">
    <text evidence="2">The sequence shown here is derived from an EMBL/GenBank/DDBJ whole genome shotgun (WGS) entry which is preliminary data.</text>
</comment>
<evidence type="ECO:0000313" key="3">
    <source>
        <dbReference type="Proteomes" id="UP000748025"/>
    </source>
</evidence>
<dbReference type="Proteomes" id="UP000748025">
    <property type="component" value="Unassembled WGS sequence"/>
</dbReference>
<dbReference type="Pfam" id="PF00651">
    <property type="entry name" value="BTB"/>
    <property type="match status" value="1"/>
</dbReference>
<dbReference type="InterPro" id="IPR011333">
    <property type="entry name" value="SKP1/BTB/POZ_sf"/>
</dbReference>
<protein>
    <recommendedName>
        <fullName evidence="1">BTB domain-containing protein</fullName>
    </recommendedName>
</protein>
<dbReference type="InterPro" id="IPR000210">
    <property type="entry name" value="BTB/POZ_dom"/>
</dbReference>
<dbReference type="SMART" id="SM00225">
    <property type="entry name" value="BTB"/>
    <property type="match status" value="1"/>
</dbReference>
<reference evidence="2" key="1">
    <citation type="journal article" date="2020" name="bioRxiv">
        <title>Whole genome comparisons of ergot fungi reveals the divergence and evolution of species within the genus Claviceps are the result of varying mechanisms driving genome evolution and host range expansion.</title>
        <authorList>
            <person name="Wyka S.A."/>
            <person name="Mondo S.J."/>
            <person name="Liu M."/>
            <person name="Dettman J."/>
            <person name="Nalam V."/>
            <person name="Broders K.D."/>
        </authorList>
    </citation>
    <scope>NUCLEOTIDE SEQUENCE</scope>
    <source>
        <strain evidence="2">CCC 602</strain>
    </source>
</reference>
<dbReference type="PROSITE" id="PS50097">
    <property type="entry name" value="BTB"/>
    <property type="match status" value="1"/>
</dbReference>
<accession>A0A9P7N9E4</accession>
<evidence type="ECO:0000259" key="1">
    <source>
        <dbReference type="PROSITE" id="PS50097"/>
    </source>
</evidence>
<name>A0A9P7N9E4_9HYPO</name>